<reference evidence="8" key="1">
    <citation type="journal article" date="2022" name="G3 (Bethesda)">
        <title>Unveiling the complete genome sequence of Alicyclobacillus acidoterrestris DSM 3922T, a taint-producing strain.</title>
        <authorList>
            <person name="Leonardo I.C."/>
            <person name="Barreto Crespo M.T."/>
            <person name="Gaspar F.B."/>
        </authorList>
    </citation>
    <scope>NUCLEOTIDE SEQUENCE [LARGE SCALE GENOMIC DNA]</scope>
    <source>
        <strain evidence="8">DSM 3922</strain>
    </source>
</reference>
<proteinExistence type="predicted"/>
<accession>T0D3H5</accession>
<keyword evidence="8" id="KW-1185">Reference proteome</keyword>
<dbReference type="PANTHER" id="PTHR35795">
    <property type="entry name" value="SLR1885 PROTEIN"/>
    <property type="match status" value="1"/>
</dbReference>
<dbReference type="SMART" id="SM00471">
    <property type="entry name" value="HDc"/>
    <property type="match status" value="1"/>
</dbReference>
<dbReference type="NCBIfam" id="TIGR00488">
    <property type="entry name" value="bis(5'-nucleosyl)-tetraphosphatase (symmetrical) YqeK"/>
    <property type="match status" value="1"/>
</dbReference>
<dbReference type="InterPro" id="IPR006674">
    <property type="entry name" value="HD_domain"/>
</dbReference>
<dbReference type="SUPFAM" id="SSF109604">
    <property type="entry name" value="HD-domain/PDEase-like"/>
    <property type="match status" value="1"/>
</dbReference>
<evidence type="ECO:0000313" key="8">
    <source>
        <dbReference type="Proteomes" id="UP000829401"/>
    </source>
</evidence>
<dbReference type="OrthoDB" id="9782134at2"/>
<dbReference type="InterPro" id="IPR003607">
    <property type="entry name" value="HD/PDEase_dom"/>
</dbReference>
<evidence type="ECO:0000256" key="5">
    <source>
        <dbReference type="ARBA" id="ARBA00023004"/>
    </source>
</evidence>
<dbReference type="eggNOG" id="COG1713">
    <property type="taxonomic scope" value="Bacteria"/>
</dbReference>
<dbReference type="EC" id="3.6.1.41" evidence="1"/>
<keyword evidence="5" id="KW-0408">Iron</keyword>
<dbReference type="Proteomes" id="UP000829401">
    <property type="component" value="Chromosome"/>
</dbReference>
<comment type="catalytic activity">
    <reaction evidence="6">
        <text>P(1),P(4)-bis(5'-adenosyl) tetraphosphate + H2O = 2 ADP + 2 H(+)</text>
        <dbReference type="Rhea" id="RHEA:24252"/>
        <dbReference type="ChEBI" id="CHEBI:15377"/>
        <dbReference type="ChEBI" id="CHEBI:15378"/>
        <dbReference type="ChEBI" id="CHEBI:58141"/>
        <dbReference type="ChEBI" id="CHEBI:456216"/>
        <dbReference type="EC" id="3.6.1.41"/>
    </reaction>
</comment>
<sequence>MDLSQLVNDVKNSLTPHRLRHVEGVVATAVELAKQVHIPEEQAEVAAWLHDIAREWPWEKLTEASQTIEVPAGFASIPMLLHGPIAAHLGKVQYGITDEQILDAVRYHTTGRPNMTTLDMVLFVADAIEPGRNYTGVDEIRAAAAHSLQSAVRLSIDNTIRFLVDAGKPLFPLTVLTRNELLKR</sequence>
<dbReference type="KEGG" id="aaco:K1I37_14705"/>
<keyword evidence="2" id="KW-0479">Metal-binding</keyword>
<keyword evidence="4 7" id="KW-0378">Hydrolase</keyword>
<organism evidence="7 8">
    <name type="scientific">Alicyclobacillus acidoterrestris (strain ATCC 49025 / DSM 3922 / CIP 106132 / NCIMB 13137 / GD3B)</name>
    <dbReference type="NCBI Taxonomy" id="1356854"/>
    <lineage>
        <taxon>Bacteria</taxon>
        <taxon>Bacillati</taxon>
        <taxon>Bacillota</taxon>
        <taxon>Bacilli</taxon>
        <taxon>Bacillales</taxon>
        <taxon>Alicyclobacillaceae</taxon>
        <taxon>Alicyclobacillus</taxon>
    </lineage>
</organism>
<evidence type="ECO:0000256" key="3">
    <source>
        <dbReference type="ARBA" id="ARBA00022741"/>
    </source>
</evidence>
<accession>A0A9E6ZM11</accession>
<dbReference type="AlphaFoldDB" id="T0D3H5"/>
<dbReference type="STRING" id="1356854.N007_11135"/>
<evidence type="ECO:0000256" key="1">
    <source>
        <dbReference type="ARBA" id="ARBA00012506"/>
    </source>
</evidence>
<protein>
    <recommendedName>
        <fullName evidence="1">bis(5'-nucleosyl)-tetraphosphatase (symmetrical)</fullName>
        <ecNumber evidence="1">3.6.1.41</ecNumber>
    </recommendedName>
</protein>
<dbReference type="GO" id="GO:0046872">
    <property type="term" value="F:metal ion binding"/>
    <property type="evidence" value="ECO:0007669"/>
    <property type="project" value="UniProtKB-KW"/>
</dbReference>
<keyword evidence="3" id="KW-0547">Nucleotide-binding</keyword>
<dbReference type="InterPro" id="IPR051094">
    <property type="entry name" value="Diverse_Catalytic_Enzymes"/>
</dbReference>
<dbReference type="CDD" id="cd00077">
    <property type="entry name" value="HDc"/>
    <property type="match status" value="1"/>
</dbReference>
<dbReference type="InterPro" id="IPR005249">
    <property type="entry name" value="YqeK"/>
</dbReference>
<dbReference type="Gene3D" id="1.10.3210.10">
    <property type="entry name" value="Hypothetical protein af1432"/>
    <property type="match status" value="1"/>
</dbReference>
<dbReference type="GO" id="GO:0000166">
    <property type="term" value="F:nucleotide binding"/>
    <property type="evidence" value="ECO:0007669"/>
    <property type="project" value="UniProtKB-KW"/>
</dbReference>
<dbReference type="PANTHER" id="PTHR35795:SF1">
    <property type="entry name" value="BIS(5'-NUCLEOSYL)-TETRAPHOSPHATASE, SYMMETRICAL"/>
    <property type="match status" value="1"/>
</dbReference>
<evidence type="ECO:0000256" key="4">
    <source>
        <dbReference type="ARBA" id="ARBA00022801"/>
    </source>
</evidence>
<name>T0D3H5_ALIAG</name>
<evidence type="ECO:0000313" key="7">
    <source>
        <dbReference type="EMBL" id="UNO47924.1"/>
    </source>
</evidence>
<evidence type="ECO:0000256" key="2">
    <source>
        <dbReference type="ARBA" id="ARBA00022723"/>
    </source>
</evidence>
<evidence type="ECO:0000256" key="6">
    <source>
        <dbReference type="ARBA" id="ARBA00049417"/>
    </source>
</evidence>
<dbReference type="GO" id="GO:0008803">
    <property type="term" value="F:bis(5'-nucleosyl)-tetraphosphatase (symmetrical) activity"/>
    <property type="evidence" value="ECO:0007669"/>
    <property type="project" value="UniProtKB-EC"/>
</dbReference>
<gene>
    <name evidence="7" type="primary">yqeK</name>
    <name evidence="7" type="ORF">K1I37_14705</name>
</gene>
<dbReference type="EMBL" id="CP080467">
    <property type="protein sequence ID" value="UNO47924.1"/>
    <property type="molecule type" value="Genomic_DNA"/>
</dbReference>
<dbReference type="Pfam" id="PF01966">
    <property type="entry name" value="HD"/>
    <property type="match status" value="1"/>
</dbReference>
<dbReference type="RefSeq" id="WP_021297278.1">
    <property type="nucleotide sequence ID" value="NZ_AURB01000149.1"/>
</dbReference>